<keyword evidence="1" id="KW-1133">Transmembrane helix</keyword>
<dbReference type="GeneID" id="99690981"/>
<organism evidence="2 3">
    <name type="scientific">Acinetobacter parvus DSM 16617 = CIP 108168</name>
    <dbReference type="NCBI Taxonomy" id="981333"/>
    <lineage>
        <taxon>Bacteria</taxon>
        <taxon>Pseudomonadati</taxon>
        <taxon>Pseudomonadota</taxon>
        <taxon>Gammaproteobacteria</taxon>
        <taxon>Moraxellales</taxon>
        <taxon>Moraxellaceae</taxon>
        <taxon>Acinetobacter</taxon>
    </lineage>
</organism>
<dbReference type="HOGENOM" id="CLU_079278_0_0_6"/>
<dbReference type="AlphaFoldDB" id="N8Q9K4"/>
<evidence type="ECO:0000256" key="1">
    <source>
        <dbReference type="SAM" id="Phobius"/>
    </source>
</evidence>
<keyword evidence="1" id="KW-0812">Transmembrane</keyword>
<sequence>MEEIFLKKYHHRTFIVMVILCLCTYTLFRFFLLPFIDENEKITLAKFIGILLDTLIASFLITIIISYFIWFITPKKHLKSTISVIEPKEINQLLKQNTFSTKKWIYKGTCGRFTRAMTLPILAKYAREDSLGRTIDIYLLNPLNERLCKDYAIYRSGLKSGSKQQWTQKIVQEEILASTISALKYSKCEPLLDVRLFYLDTFSSFRFDISDEVAVVTKEDPMASALSASKGSYFYDSYLEDIRVISKHSQKIDLSNETNIELDQNLRKCCIELLIKNYFNFDTQKLAIDYNSIACKVNSPSDPYS</sequence>
<dbReference type="PATRIC" id="fig|981333.9.peg.2710"/>
<keyword evidence="1" id="KW-0472">Membrane</keyword>
<proteinExistence type="predicted"/>
<dbReference type="RefSeq" id="WP_004683501.1">
    <property type="nucleotide sequence ID" value="NZ_AIEB01000008.1"/>
</dbReference>
<feature type="transmembrane region" description="Helical" evidence="1">
    <location>
        <begin position="12"/>
        <end position="36"/>
    </location>
</feature>
<keyword evidence="3" id="KW-1185">Reference proteome</keyword>
<protein>
    <submittedName>
        <fullName evidence="2">Uncharacterized protein</fullName>
    </submittedName>
</protein>
<accession>N8Q9K4</accession>
<comment type="caution">
    <text evidence="2">The sequence shown here is derived from an EMBL/GenBank/DDBJ whole genome shotgun (WGS) entry which is preliminary data.</text>
</comment>
<reference evidence="2 3" key="1">
    <citation type="submission" date="2013-02" db="EMBL/GenBank/DDBJ databases">
        <title>The Genome Sequence of Acinetobacter parvus CIP 108168.</title>
        <authorList>
            <consortium name="The Broad Institute Genome Sequencing Platform"/>
            <consortium name="The Broad Institute Genome Sequencing Center for Infectious Disease"/>
            <person name="Cerqueira G."/>
            <person name="Feldgarden M."/>
            <person name="Courvalin P."/>
            <person name="Perichon B."/>
            <person name="Grillot-Courvalin C."/>
            <person name="Clermont D."/>
            <person name="Rocha E."/>
            <person name="Yoon E.-J."/>
            <person name="Nemec A."/>
            <person name="Walker B."/>
            <person name="Young S.K."/>
            <person name="Zeng Q."/>
            <person name="Gargeya S."/>
            <person name="Fitzgerald M."/>
            <person name="Haas B."/>
            <person name="Abouelleil A."/>
            <person name="Alvarado L."/>
            <person name="Arachchi H.M."/>
            <person name="Berlin A.M."/>
            <person name="Chapman S.B."/>
            <person name="Dewar J."/>
            <person name="Goldberg J."/>
            <person name="Griggs A."/>
            <person name="Gujja S."/>
            <person name="Hansen M."/>
            <person name="Howarth C."/>
            <person name="Imamovic A."/>
            <person name="Larimer J."/>
            <person name="McCowan C."/>
            <person name="Murphy C."/>
            <person name="Neiman D."/>
            <person name="Pearson M."/>
            <person name="Priest M."/>
            <person name="Roberts A."/>
            <person name="Saif S."/>
            <person name="Shea T."/>
            <person name="Sisk P."/>
            <person name="Sykes S."/>
            <person name="Wortman J."/>
            <person name="Nusbaum C."/>
            <person name="Birren B."/>
        </authorList>
    </citation>
    <scope>NUCLEOTIDE SEQUENCE [LARGE SCALE GENOMIC DNA]</scope>
    <source>
        <strain evidence="2 3">CIP 108168</strain>
    </source>
</reference>
<evidence type="ECO:0000313" key="3">
    <source>
        <dbReference type="Proteomes" id="UP000023776"/>
    </source>
</evidence>
<dbReference type="EMBL" id="APOM01000058">
    <property type="protein sequence ID" value="ENU35230.1"/>
    <property type="molecule type" value="Genomic_DNA"/>
</dbReference>
<evidence type="ECO:0000313" key="2">
    <source>
        <dbReference type="EMBL" id="ENU35230.1"/>
    </source>
</evidence>
<feature type="transmembrane region" description="Helical" evidence="1">
    <location>
        <begin position="48"/>
        <end position="72"/>
    </location>
</feature>
<name>N8Q9K4_9GAMM</name>
<dbReference type="Proteomes" id="UP000023776">
    <property type="component" value="Unassembled WGS sequence"/>
</dbReference>
<gene>
    <name evidence="2" type="ORF">F988_02656</name>
</gene>